<evidence type="ECO:0000313" key="4">
    <source>
        <dbReference type="EMBL" id="KAJ1641664.1"/>
    </source>
</evidence>
<accession>A0A9W8CH90</accession>
<keyword evidence="5" id="KW-1185">Reference proteome</keyword>
<evidence type="ECO:0000256" key="2">
    <source>
        <dbReference type="ARBA" id="ARBA00022801"/>
    </source>
</evidence>
<keyword evidence="2 4" id="KW-0378">Hydrolase</keyword>
<dbReference type="Gene3D" id="3.90.70.10">
    <property type="entry name" value="Cysteine proteinases"/>
    <property type="match status" value="1"/>
</dbReference>
<dbReference type="EC" id="3.4.22.40" evidence="4"/>
<keyword evidence="1" id="KW-0645">Protease</keyword>
<evidence type="ECO:0000256" key="1">
    <source>
        <dbReference type="ARBA" id="ARBA00022670"/>
    </source>
</evidence>
<dbReference type="AlphaFoldDB" id="A0A9W8CH90"/>
<evidence type="ECO:0000256" key="3">
    <source>
        <dbReference type="ARBA" id="ARBA00022807"/>
    </source>
</evidence>
<comment type="caution">
    <text evidence="4">The sequence shown here is derived from an EMBL/GenBank/DDBJ whole genome shotgun (WGS) entry which is preliminary data.</text>
</comment>
<dbReference type="PROSITE" id="PS00639">
    <property type="entry name" value="THIOL_PROTEASE_HIS"/>
    <property type="match status" value="1"/>
</dbReference>
<dbReference type="PANTHER" id="PTHR10363">
    <property type="entry name" value="BLEOMYCIN HYDROLASE"/>
    <property type="match status" value="1"/>
</dbReference>
<dbReference type="PANTHER" id="PTHR10363:SF2">
    <property type="entry name" value="BLEOMYCIN HYDROLASE"/>
    <property type="match status" value="1"/>
</dbReference>
<dbReference type="SUPFAM" id="SSF54001">
    <property type="entry name" value="Cysteine proteinases"/>
    <property type="match status" value="1"/>
</dbReference>
<keyword evidence="3" id="KW-0788">Thiol protease</keyword>
<dbReference type="GO" id="GO:0070005">
    <property type="term" value="F:cysteine-type aminopeptidase activity"/>
    <property type="evidence" value="ECO:0007669"/>
    <property type="project" value="InterPro"/>
</dbReference>
<organism evidence="4 5">
    <name type="scientific">Coemansia asiatica</name>
    <dbReference type="NCBI Taxonomy" id="1052880"/>
    <lineage>
        <taxon>Eukaryota</taxon>
        <taxon>Fungi</taxon>
        <taxon>Fungi incertae sedis</taxon>
        <taxon>Zoopagomycota</taxon>
        <taxon>Kickxellomycotina</taxon>
        <taxon>Kickxellomycetes</taxon>
        <taxon>Kickxellales</taxon>
        <taxon>Kickxellaceae</taxon>
        <taxon>Coemansia</taxon>
    </lineage>
</organism>
<gene>
    <name evidence="4" type="primary">LAP3_5</name>
    <name evidence="4" type="ORF">LPJ64_006392</name>
</gene>
<dbReference type="GO" id="GO:0005737">
    <property type="term" value="C:cytoplasm"/>
    <property type="evidence" value="ECO:0007669"/>
    <property type="project" value="TreeGrafter"/>
</dbReference>
<dbReference type="Proteomes" id="UP001145021">
    <property type="component" value="Unassembled WGS sequence"/>
</dbReference>
<proteinExistence type="predicted"/>
<dbReference type="InterPro" id="IPR004134">
    <property type="entry name" value="Peptidase_C1B"/>
</dbReference>
<protein>
    <submittedName>
        <fullName evidence="4">Bleomycin hydrolase</fullName>
        <ecNumber evidence="4">3.4.22.40</ecNumber>
    </submittedName>
</protein>
<name>A0A9W8CH90_9FUNG</name>
<evidence type="ECO:0000313" key="5">
    <source>
        <dbReference type="Proteomes" id="UP001145021"/>
    </source>
</evidence>
<dbReference type="EMBL" id="JANBOH010000762">
    <property type="protein sequence ID" value="KAJ1641664.1"/>
    <property type="molecule type" value="Genomic_DNA"/>
</dbReference>
<dbReference type="Pfam" id="PF03051">
    <property type="entry name" value="Peptidase_C1_2"/>
    <property type="match status" value="1"/>
</dbReference>
<dbReference type="GO" id="GO:0009636">
    <property type="term" value="P:response to toxic substance"/>
    <property type="evidence" value="ECO:0007669"/>
    <property type="project" value="TreeGrafter"/>
</dbReference>
<dbReference type="GO" id="GO:0043418">
    <property type="term" value="P:homocysteine catabolic process"/>
    <property type="evidence" value="ECO:0007669"/>
    <property type="project" value="TreeGrafter"/>
</dbReference>
<sequence length="81" mass="9736">MTDTEVIDYKTAFNFSFELNKAERLQYGESRITHAMVLTGVHIEDDKTMHWRIENSWGEDYGIKGYLTMTDRWFDEFVYQI</sequence>
<dbReference type="InterPro" id="IPR038765">
    <property type="entry name" value="Papain-like_cys_pep_sf"/>
</dbReference>
<dbReference type="GO" id="GO:0006508">
    <property type="term" value="P:proteolysis"/>
    <property type="evidence" value="ECO:0007669"/>
    <property type="project" value="UniProtKB-KW"/>
</dbReference>
<reference evidence="4" key="1">
    <citation type="submission" date="2022-07" db="EMBL/GenBank/DDBJ databases">
        <title>Phylogenomic reconstructions and comparative analyses of Kickxellomycotina fungi.</title>
        <authorList>
            <person name="Reynolds N.K."/>
            <person name="Stajich J.E."/>
            <person name="Barry K."/>
            <person name="Grigoriev I.V."/>
            <person name="Crous P."/>
            <person name="Smith M.E."/>
        </authorList>
    </citation>
    <scope>NUCLEOTIDE SEQUENCE</scope>
    <source>
        <strain evidence="4">NBRC 105413</strain>
    </source>
</reference>
<dbReference type="InterPro" id="IPR025660">
    <property type="entry name" value="Pept_his_AS"/>
</dbReference>
<dbReference type="GO" id="GO:0004197">
    <property type="term" value="F:cysteine-type endopeptidase activity"/>
    <property type="evidence" value="ECO:0007669"/>
    <property type="project" value="UniProtKB-EC"/>
</dbReference>
<feature type="non-terminal residue" evidence="4">
    <location>
        <position position="81"/>
    </location>
</feature>